<organism evidence="2">
    <name type="scientific">marine metagenome</name>
    <dbReference type="NCBI Taxonomy" id="408172"/>
    <lineage>
        <taxon>unclassified sequences</taxon>
        <taxon>metagenomes</taxon>
        <taxon>ecological metagenomes</taxon>
    </lineage>
</organism>
<evidence type="ECO:0000256" key="1">
    <source>
        <dbReference type="SAM" id="Phobius"/>
    </source>
</evidence>
<protein>
    <submittedName>
        <fullName evidence="2">Uncharacterized protein</fullName>
    </submittedName>
</protein>
<evidence type="ECO:0000313" key="2">
    <source>
        <dbReference type="EMBL" id="SVD94804.1"/>
    </source>
</evidence>
<dbReference type="AlphaFoldDB" id="A0A382ZGZ6"/>
<dbReference type="EMBL" id="UINC01183855">
    <property type="protein sequence ID" value="SVD94804.1"/>
    <property type="molecule type" value="Genomic_DNA"/>
</dbReference>
<feature type="transmembrane region" description="Helical" evidence="1">
    <location>
        <begin position="54"/>
        <end position="72"/>
    </location>
</feature>
<feature type="transmembrane region" description="Helical" evidence="1">
    <location>
        <begin position="78"/>
        <end position="95"/>
    </location>
</feature>
<proteinExistence type="predicted"/>
<feature type="non-terminal residue" evidence="2">
    <location>
        <position position="1"/>
    </location>
</feature>
<keyword evidence="1" id="KW-1133">Transmembrane helix</keyword>
<reference evidence="2" key="1">
    <citation type="submission" date="2018-05" db="EMBL/GenBank/DDBJ databases">
        <authorList>
            <person name="Lanie J.A."/>
            <person name="Ng W.-L."/>
            <person name="Kazmierczak K.M."/>
            <person name="Andrzejewski T.M."/>
            <person name="Davidsen T.M."/>
            <person name="Wayne K.J."/>
            <person name="Tettelin H."/>
            <person name="Glass J.I."/>
            <person name="Rusch D."/>
            <person name="Podicherti R."/>
            <person name="Tsui H.-C.T."/>
            <person name="Winkler M.E."/>
        </authorList>
    </citation>
    <scope>NUCLEOTIDE SEQUENCE</scope>
</reference>
<keyword evidence="1" id="KW-0812">Transmembrane</keyword>
<accession>A0A382ZGZ6</accession>
<feature type="non-terminal residue" evidence="2">
    <location>
        <position position="257"/>
    </location>
</feature>
<sequence length="257" mass="29094">QGSTASPASDANPFYYEERTERNPIPSYFTVTAVGKLAAALNIQVLALLPLWKILMPFSLWLVLFCSLVRLWGYGPAVSAAVSMLILLSTLFLHGSAQFTLFRFPRPGDGLGLMLLWLSLLVHADRMSARRYQVAMLSIGVVTMAITPYYTILQVWTVALQGAWDWWVCRDRDNARSHWLVLSVLLALACGYLAYILLHMAESFWVTTVLEVGRVDERHLHLPSLLLCVLIGLAVYAMWRRRRVLTRLDRLVLFVLA</sequence>
<feature type="transmembrane region" description="Helical" evidence="1">
    <location>
        <begin position="220"/>
        <end position="239"/>
    </location>
</feature>
<keyword evidence="1" id="KW-0472">Membrane</keyword>
<name>A0A382ZGZ6_9ZZZZ</name>
<feature type="transmembrane region" description="Helical" evidence="1">
    <location>
        <begin position="136"/>
        <end position="159"/>
    </location>
</feature>
<feature type="transmembrane region" description="Helical" evidence="1">
    <location>
        <begin position="179"/>
        <end position="200"/>
    </location>
</feature>
<gene>
    <name evidence="2" type="ORF">METZ01_LOCUS447658</name>
</gene>